<evidence type="ECO:0000313" key="1">
    <source>
        <dbReference type="EMBL" id="CAK6440839.1"/>
    </source>
</evidence>
<sequence length="71" mass="8067">METGRDWVALLPYALSRVRNSPYTLGFTPCEIMFGRPPPLIPNLKAELLAKCESQDISFLFRGLQRANKDL</sequence>
<proteinExistence type="predicted"/>
<keyword evidence="2" id="KW-1185">Reference proteome</keyword>
<dbReference type="EMBL" id="OY882859">
    <property type="protein sequence ID" value="CAK6440839.1"/>
    <property type="molecule type" value="Genomic_DNA"/>
</dbReference>
<accession>A0ABN9ZRD7</accession>
<evidence type="ECO:0000313" key="2">
    <source>
        <dbReference type="Proteomes" id="UP001314169"/>
    </source>
</evidence>
<protein>
    <submittedName>
        <fullName evidence="1">Uncharacterized protein</fullName>
    </submittedName>
</protein>
<dbReference type="Proteomes" id="UP001314169">
    <property type="component" value="Chromosome 2"/>
</dbReference>
<gene>
    <name evidence="1" type="ORF">MPIPNATIZW_LOCUS9145</name>
</gene>
<name>A0ABN9ZRD7_PIPNA</name>
<reference evidence="1" key="1">
    <citation type="submission" date="2023-12" db="EMBL/GenBank/DDBJ databases">
        <authorList>
            <person name="Brown T."/>
        </authorList>
    </citation>
    <scope>NUCLEOTIDE SEQUENCE</scope>
</reference>
<organism evidence="1 2">
    <name type="scientific">Pipistrellus nathusii</name>
    <name type="common">Nathusius' pipistrelle</name>
    <dbReference type="NCBI Taxonomy" id="59473"/>
    <lineage>
        <taxon>Eukaryota</taxon>
        <taxon>Metazoa</taxon>
        <taxon>Chordata</taxon>
        <taxon>Craniata</taxon>
        <taxon>Vertebrata</taxon>
        <taxon>Euteleostomi</taxon>
        <taxon>Mammalia</taxon>
        <taxon>Eutheria</taxon>
        <taxon>Laurasiatheria</taxon>
        <taxon>Chiroptera</taxon>
        <taxon>Yangochiroptera</taxon>
        <taxon>Vespertilionidae</taxon>
        <taxon>Pipistrellus</taxon>
    </lineage>
</organism>